<dbReference type="AlphaFoldDB" id="A0A5N5GUD0"/>
<dbReference type="InterPro" id="IPR033010">
    <property type="entry name" value="Cdc20/Fizzy"/>
</dbReference>
<reference evidence="4 5" key="1">
    <citation type="submission" date="2019-09" db="EMBL/GenBank/DDBJ databases">
        <authorList>
            <person name="Ou C."/>
        </authorList>
    </citation>
    <scope>NUCLEOTIDE SEQUENCE [LARGE SCALE GENOMIC DNA]</scope>
    <source>
        <strain evidence="4">S2</strain>
        <tissue evidence="4">Leaf</tissue>
    </source>
</reference>
<evidence type="ECO:0000256" key="1">
    <source>
        <dbReference type="ARBA" id="ARBA00022574"/>
    </source>
</evidence>
<dbReference type="PANTHER" id="PTHR19918">
    <property type="entry name" value="CELL DIVISION CYCLE 20 CDC20 FIZZY -RELATED"/>
    <property type="match status" value="1"/>
</dbReference>
<name>A0A5N5GUD0_9ROSA</name>
<dbReference type="OrthoDB" id="1589107at2759"/>
<sequence>MNPLSPNIFRFKSETRRSMHSLIPFGFDDVITRVHHSPVKAPRKVLDATALQDDLYPNLVDWSLHNVLAIGLGNFVYLWNACSSTLTKLCDLGIDDSACSVGRDSIDVFKCSLLYGNMNSCMGATSNDKSEKKKGDIGEIKEEENPITAILKVVKCVKDFGGLTVLRLHTTFPPGRGRRRRLEGHVYPEIEVIDECFMIDNVFEDEPFVYQEDVVVNEDIKASLQEDVMLCFPSATNVEDDYTEIEEFGQCMEDVGPNEEDVISNVMSGKTKARENSGSFVAAILAAEAASMSARATIGMLLRLMKGIIWNGKGMGRPDFTSYFSYLSSLVKLDFFCFVETKTVVDKTLIGCFRRFFDRFFGFNPEGRSGGICVCWNSSLINLNVISASSRYIHALVKDVHSTIEYFATFVYV</sequence>
<reference evidence="4 5" key="3">
    <citation type="submission" date="2019-11" db="EMBL/GenBank/DDBJ databases">
        <title>A de novo genome assembly of a pear dwarfing rootstock.</title>
        <authorList>
            <person name="Wang F."/>
            <person name="Wang J."/>
            <person name="Li S."/>
            <person name="Zhang Y."/>
            <person name="Fang M."/>
            <person name="Ma L."/>
            <person name="Zhao Y."/>
            <person name="Jiang S."/>
        </authorList>
    </citation>
    <scope>NUCLEOTIDE SEQUENCE [LARGE SCALE GENOMIC DNA]</scope>
    <source>
        <strain evidence="4">S2</strain>
        <tissue evidence="4">Leaf</tissue>
    </source>
</reference>
<dbReference type="InterPro" id="IPR015943">
    <property type="entry name" value="WD40/YVTN_repeat-like_dom_sf"/>
</dbReference>
<keyword evidence="3" id="KW-0131">Cell cycle</keyword>
<evidence type="ECO:0000256" key="2">
    <source>
        <dbReference type="ARBA" id="ARBA00022737"/>
    </source>
</evidence>
<dbReference type="GO" id="GO:1990757">
    <property type="term" value="F:ubiquitin ligase activator activity"/>
    <property type="evidence" value="ECO:0007669"/>
    <property type="project" value="TreeGrafter"/>
</dbReference>
<comment type="caution">
    <text evidence="4">The sequence shown here is derived from an EMBL/GenBank/DDBJ whole genome shotgun (WGS) entry which is preliminary data.</text>
</comment>
<dbReference type="Proteomes" id="UP000327157">
    <property type="component" value="Chromosome 15"/>
</dbReference>
<reference evidence="5" key="2">
    <citation type="submission" date="2019-10" db="EMBL/GenBank/DDBJ databases">
        <title>A de novo genome assembly of a pear dwarfing rootstock.</title>
        <authorList>
            <person name="Wang F."/>
            <person name="Wang J."/>
            <person name="Li S."/>
            <person name="Zhang Y."/>
            <person name="Fang M."/>
            <person name="Ma L."/>
            <person name="Zhao Y."/>
            <person name="Jiang S."/>
        </authorList>
    </citation>
    <scope>NUCLEOTIDE SEQUENCE [LARGE SCALE GENOMIC DNA]</scope>
</reference>
<dbReference type="GO" id="GO:0031145">
    <property type="term" value="P:anaphase-promoting complex-dependent catabolic process"/>
    <property type="evidence" value="ECO:0007669"/>
    <property type="project" value="TreeGrafter"/>
</dbReference>
<evidence type="ECO:0000313" key="5">
    <source>
        <dbReference type="Proteomes" id="UP000327157"/>
    </source>
</evidence>
<organism evidence="4 5">
    <name type="scientific">Pyrus ussuriensis x Pyrus communis</name>
    <dbReference type="NCBI Taxonomy" id="2448454"/>
    <lineage>
        <taxon>Eukaryota</taxon>
        <taxon>Viridiplantae</taxon>
        <taxon>Streptophyta</taxon>
        <taxon>Embryophyta</taxon>
        <taxon>Tracheophyta</taxon>
        <taxon>Spermatophyta</taxon>
        <taxon>Magnoliopsida</taxon>
        <taxon>eudicotyledons</taxon>
        <taxon>Gunneridae</taxon>
        <taxon>Pentapetalae</taxon>
        <taxon>rosids</taxon>
        <taxon>fabids</taxon>
        <taxon>Rosales</taxon>
        <taxon>Rosaceae</taxon>
        <taxon>Amygdaloideae</taxon>
        <taxon>Maleae</taxon>
        <taxon>Pyrus</taxon>
    </lineage>
</organism>
<proteinExistence type="predicted"/>
<dbReference type="GO" id="GO:0010997">
    <property type="term" value="F:anaphase-promoting complex binding"/>
    <property type="evidence" value="ECO:0007669"/>
    <property type="project" value="InterPro"/>
</dbReference>
<keyword evidence="5" id="KW-1185">Reference proteome</keyword>
<evidence type="ECO:0000256" key="3">
    <source>
        <dbReference type="ARBA" id="ARBA00023306"/>
    </source>
</evidence>
<evidence type="ECO:0000313" key="4">
    <source>
        <dbReference type="EMBL" id="KAB2617282.1"/>
    </source>
</evidence>
<accession>A0A5N5GUD0</accession>
<dbReference type="PANTHER" id="PTHR19918:SF1">
    <property type="entry name" value="FIZZY-RELATED PROTEIN HOMOLOG"/>
    <property type="match status" value="1"/>
</dbReference>
<dbReference type="Gene3D" id="2.130.10.10">
    <property type="entry name" value="YVTN repeat-like/Quinoprotein amine dehydrogenase"/>
    <property type="match status" value="1"/>
</dbReference>
<dbReference type="GO" id="GO:1905786">
    <property type="term" value="P:positive regulation of anaphase-promoting complex-dependent catabolic process"/>
    <property type="evidence" value="ECO:0007669"/>
    <property type="project" value="TreeGrafter"/>
</dbReference>
<dbReference type="EMBL" id="SMOL01000401">
    <property type="protein sequence ID" value="KAB2617282.1"/>
    <property type="molecule type" value="Genomic_DNA"/>
</dbReference>
<keyword evidence="2" id="KW-0677">Repeat</keyword>
<dbReference type="GO" id="GO:0005680">
    <property type="term" value="C:anaphase-promoting complex"/>
    <property type="evidence" value="ECO:0007669"/>
    <property type="project" value="TreeGrafter"/>
</dbReference>
<gene>
    <name evidence="4" type="ORF">D8674_013151</name>
</gene>
<protein>
    <submittedName>
        <fullName evidence="4">Protein FIZZY-RELATED 2-like</fullName>
    </submittedName>
</protein>
<keyword evidence="1" id="KW-0853">WD repeat</keyword>